<evidence type="ECO:0000259" key="2">
    <source>
        <dbReference type="PROSITE" id="PS51186"/>
    </source>
</evidence>
<sequence length="153" mass="17199">MSFIEIIPFSPDLQPYFESINKAWVSRYFSLEPFDIDQLEHPEETILAKGGEIIFAKYGEEIIGTVALIPKGDGVWEMIKMGVSESFQGKGAGFLLGQRIIELAQIKGAKKLALYSNSKLEAALQLYRKLGFKQVSLECGSYGRCDVKMEFDF</sequence>
<dbReference type="InterPro" id="IPR050769">
    <property type="entry name" value="NAT_camello-type"/>
</dbReference>
<gene>
    <name evidence="3" type="ORF">CLV31_10489</name>
</gene>
<dbReference type="SUPFAM" id="SSF55729">
    <property type="entry name" value="Acyl-CoA N-acyltransferases (Nat)"/>
    <property type="match status" value="1"/>
</dbReference>
<accession>A0A326RT99</accession>
<dbReference type="OrthoDB" id="1431064at2"/>
<keyword evidence="1 3" id="KW-0808">Transferase</keyword>
<dbReference type="InterPro" id="IPR000182">
    <property type="entry name" value="GNAT_dom"/>
</dbReference>
<dbReference type="Proteomes" id="UP000248917">
    <property type="component" value="Unassembled WGS sequence"/>
</dbReference>
<organism evidence="3 4">
    <name type="scientific">Algoriphagus aquaeductus</name>
    <dbReference type="NCBI Taxonomy" id="475299"/>
    <lineage>
        <taxon>Bacteria</taxon>
        <taxon>Pseudomonadati</taxon>
        <taxon>Bacteroidota</taxon>
        <taxon>Cytophagia</taxon>
        <taxon>Cytophagales</taxon>
        <taxon>Cyclobacteriaceae</taxon>
        <taxon>Algoriphagus</taxon>
    </lineage>
</organism>
<evidence type="ECO:0000256" key="1">
    <source>
        <dbReference type="ARBA" id="ARBA00022679"/>
    </source>
</evidence>
<evidence type="ECO:0000313" key="3">
    <source>
        <dbReference type="EMBL" id="PZV84441.1"/>
    </source>
</evidence>
<proteinExistence type="predicted"/>
<dbReference type="PROSITE" id="PS51186">
    <property type="entry name" value="GNAT"/>
    <property type="match status" value="1"/>
</dbReference>
<dbReference type="EMBL" id="QKTX01000004">
    <property type="protein sequence ID" value="PZV84441.1"/>
    <property type="molecule type" value="Genomic_DNA"/>
</dbReference>
<dbReference type="PANTHER" id="PTHR13947">
    <property type="entry name" value="GNAT FAMILY N-ACETYLTRANSFERASE"/>
    <property type="match status" value="1"/>
</dbReference>
<dbReference type="CDD" id="cd04301">
    <property type="entry name" value="NAT_SF"/>
    <property type="match status" value="1"/>
</dbReference>
<protein>
    <submittedName>
        <fullName evidence="3">Acetyltransferase (GNAT) family protein</fullName>
    </submittedName>
</protein>
<dbReference type="RefSeq" id="WP_111392120.1">
    <property type="nucleotide sequence ID" value="NZ_QKTX01000004.1"/>
</dbReference>
<reference evidence="3 4" key="1">
    <citation type="submission" date="2018-06" db="EMBL/GenBank/DDBJ databases">
        <title>Genomic Encyclopedia of Archaeal and Bacterial Type Strains, Phase II (KMG-II): from individual species to whole genera.</title>
        <authorList>
            <person name="Goeker M."/>
        </authorList>
    </citation>
    <scope>NUCLEOTIDE SEQUENCE [LARGE SCALE GENOMIC DNA]</scope>
    <source>
        <strain evidence="3 4">T4</strain>
    </source>
</reference>
<dbReference type="GO" id="GO:0008080">
    <property type="term" value="F:N-acetyltransferase activity"/>
    <property type="evidence" value="ECO:0007669"/>
    <property type="project" value="InterPro"/>
</dbReference>
<dbReference type="PANTHER" id="PTHR13947:SF37">
    <property type="entry name" value="LD18367P"/>
    <property type="match status" value="1"/>
</dbReference>
<keyword evidence="4" id="KW-1185">Reference proteome</keyword>
<comment type="caution">
    <text evidence="3">The sequence shown here is derived from an EMBL/GenBank/DDBJ whole genome shotgun (WGS) entry which is preliminary data.</text>
</comment>
<feature type="domain" description="N-acetyltransferase" evidence="2">
    <location>
        <begin position="4"/>
        <end position="153"/>
    </location>
</feature>
<name>A0A326RT99_9BACT</name>
<dbReference type="Pfam" id="PF00583">
    <property type="entry name" value="Acetyltransf_1"/>
    <property type="match status" value="1"/>
</dbReference>
<evidence type="ECO:0000313" key="4">
    <source>
        <dbReference type="Proteomes" id="UP000248917"/>
    </source>
</evidence>
<dbReference type="AlphaFoldDB" id="A0A326RT99"/>
<dbReference type="Gene3D" id="3.40.630.30">
    <property type="match status" value="1"/>
</dbReference>
<dbReference type="InterPro" id="IPR016181">
    <property type="entry name" value="Acyl_CoA_acyltransferase"/>
</dbReference>